<keyword evidence="2" id="KW-1185">Reference proteome</keyword>
<dbReference type="RefSeq" id="WP_041893283.1">
    <property type="nucleotide sequence ID" value="NZ_CP010817.1"/>
</dbReference>
<reference evidence="1 2" key="1">
    <citation type="submission" date="2016-10" db="EMBL/GenBank/DDBJ databases">
        <authorList>
            <person name="Varghese N."/>
            <person name="Submissions S."/>
        </authorList>
    </citation>
    <scope>NUCLEOTIDE SEQUENCE [LARGE SCALE GENOMIC DNA]</scope>
    <source>
        <strain evidence="2">DSM 19823 / KCTC 23066 / CCTCC M 208030 / D25</strain>
    </source>
</reference>
<accession>A0AAJ4W3S3</accession>
<gene>
    <name evidence="1" type="ORF">SAMN04488089_105186</name>
</gene>
<dbReference type="EMBL" id="FOFY01000005">
    <property type="protein sequence ID" value="SEQ73229.1"/>
    <property type="molecule type" value="Genomic_DNA"/>
</dbReference>
<name>A0AAJ4W3S3_MYRPR</name>
<dbReference type="InterPro" id="IPR043766">
    <property type="entry name" value="BfmA-like"/>
</dbReference>
<dbReference type="KEGG" id="mpw:MPR_2684"/>
<dbReference type="Proteomes" id="UP000183496">
    <property type="component" value="Unassembled WGS sequence"/>
</dbReference>
<evidence type="ECO:0000313" key="1">
    <source>
        <dbReference type="EMBL" id="SEQ73229.1"/>
    </source>
</evidence>
<organism evidence="1 2">
    <name type="scientific">Myroides profundi</name>
    <dbReference type="NCBI Taxonomy" id="480520"/>
    <lineage>
        <taxon>Bacteria</taxon>
        <taxon>Pseudomonadati</taxon>
        <taxon>Bacteroidota</taxon>
        <taxon>Flavobacteriia</taxon>
        <taxon>Flavobacteriales</taxon>
        <taxon>Flavobacteriaceae</taxon>
        <taxon>Myroides</taxon>
    </lineage>
</organism>
<evidence type="ECO:0008006" key="3">
    <source>
        <dbReference type="Google" id="ProtNLM"/>
    </source>
</evidence>
<dbReference type="AlphaFoldDB" id="A0AAJ4W3S3"/>
<evidence type="ECO:0000313" key="2">
    <source>
        <dbReference type="Proteomes" id="UP000183496"/>
    </source>
</evidence>
<dbReference type="Pfam" id="PF18976">
    <property type="entry name" value="DUF5712"/>
    <property type="match status" value="1"/>
</dbReference>
<comment type="caution">
    <text evidence="1">The sequence shown here is derived from an EMBL/GenBank/DDBJ whole genome shotgun (WGS) entry which is preliminary data.</text>
</comment>
<sequence>MFINITNSETGSNKSSSAQLVEYLEKENKLKADNIEKELWFTNDRYDVPHQEVRVKLDNNVAKLSKTDDKFFLVNISPSEKEILFLKQKYTEELLQQKLKEYAIAVMDAYALNFKKDSITSSKDLLWFGKLEHYKYYSSSDDKVKNGEVSVGEIKEGEQMHLQIIVSRKDITNKIKLSPKNNSRGKNPEHSAKFGQFDNLAFKERSEKIFDSMFNYQRELKEKLAYSITMDKGSVEEKKVLNILMQIEDKLNDSNKEEYFRLIDSVSLDISLDFKIFESKGAGLLASLLTTENSEYIENIQLFKKKKLRKSIDLKIR</sequence>
<proteinExistence type="predicted"/>
<protein>
    <recommendedName>
        <fullName evidence="3">Molybdopterin-guanine dinucleotide biosynthesis protein MobB</fullName>
    </recommendedName>
</protein>